<dbReference type="Gene3D" id="1.10.3920.10">
    <property type="entry name" value="PA2201 C-terminal domain-like"/>
    <property type="match status" value="1"/>
</dbReference>
<dbReference type="InterPro" id="IPR015024">
    <property type="entry name" value="PoNi_N"/>
</dbReference>
<feature type="domain" description="PoNi N-terminal" evidence="1">
    <location>
        <begin position="14"/>
        <end position="126"/>
    </location>
</feature>
<evidence type="ECO:0000259" key="2">
    <source>
        <dbReference type="Pfam" id="PF08929"/>
    </source>
</evidence>
<dbReference type="RefSeq" id="WP_274167031.1">
    <property type="nucleotide sequence ID" value="NZ_JAJUBC010000049.1"/>
</dbReference>
<keyword evidence="4" id="KW-1185">Reference proteome</keyword>
<reference evidence="3" key="1">
    <citation type="submission" date="2021-12" db="EMBL/GenBank/DDBJ databases">
        <title>Enterovibrio ZSDZ35 sp. nov. and Enterovibrio ZSDZ42 sp. nov., isolated from coastal seawater in Qingdao.</title>
        <authorList>
            <person name="Zhang P."/>
        </authorList>
    </citation>
    <scope>NUCLEOTIDE SEQUENCE</scope>
    <source>
        <strain evidence="3">ZSDZ42</strain>
    </source>
</reference>
<evidence type="ECO:0000313" key="4">
    <source>
        <dbReference type="Proteomes" id="UP001149400"/>
    </source>
</evidence>
<dbReference type="Proteomes" id="UP001149400">
    <property type="component" value="Unassembled WGS sequence"/>
</dbReference>
<evidence type="ECO:0000259" key="1">
    <source>
        <dbReference type="Pfam" id="PF08928"/>
    </source>
</evidence>
<dbReference type="EMBL" id="JAJUBC010000049">
    <property type="protein sequence ID" value="MDD1796278.1"/>
    <property type="molecule type" value="Genomic_DNA"/>
</dbReference>
<feature type="domain" description="PoNi C-terminal" evidence="2">
    <location>
        <begin position="157"/>
        <end position="252"/>
    </location>
</feature>
<sequence length="323" mass="37543">MKEQTPTFNQIRRDAFLEESVYEEQRTYFKKDNSKRYLHLTDESKDITHRARISWSLSLAKFEHALLEYSSGENLESVLHLSNLAFQDLQRHKEQFSFKVINYWEPDGYQFLLLITGLAVLTGNTDALFTIARITGKNPHGSDDKAIVQFYTRVGLQGLPRQDSFVFDQPYTHLYDAIKGDGVSPTKPERQTALSTYLKGWYKGMKNCYWHNRHKSKHATHFGYWSLESGAATLLFNLDDSQFRKSLYYPKDWVDYAREKDFGSLFSHQKLPFHHIALPNDEVPVSAQWTSNLSNDVLRLEAGERFDGSNENEHGDAVIWISR</sequence>
<name>A0ABT5R7P2_9GAMM</name>
<organism evidence="3 4">
    <name type="scientific">Enterovibrio gelatinilyticus</name>
    <dbReference type="NCBI Taxonomy" id="2899819"/>
    <lineage>
        <taxon>Bacteria</taxon>
        <taxon>Pseudomonadati</taxon>
        <taxon>Pseudomonadota</taxon>
        <taxon>Gammaproteobacteria</taxon>
        <taxon>Vibrionales</taxon>
        <taxon>Vibrionaceae</taxon>
        <taxon>Enterovibrio</taxon>
    </lineage>
</organism>
<dbReference type="InterPro" id="IPR015025">
    <property type="entry name" value="PoNi_C"/>
</dbReference>
<dbReference type="Pfam" id="PF08929">
    <property type="entry name" value="PoNi_C"/>
    <property type="match status" value="1"/>
</dbReference>
<dbReference type="Pfam" id="PF08928">
    <property type="entry name" value="PoNi_N"/>
    <property type="match status" value="1"/>
</dbReference>
<accession>A0ABT5R7P2</accession>
<evidence type="ECO:0000313" key="3">
    <source>
        <dbReference type="EMBL" id="MDD1796278.1"/>
    </source>
</evidence>
<gene>
    <name evidence="3" type="ORF">LRP50_24465</name>
</gene>
<protein>
    <submittedName>
        <fullName evidence="3">DUF1911 domain-containing protein</fullName>
    </submittedName>
</protein>
<dbReference type="SUPFAM" id="SSF140731">
    <property type="entry name" value="PA2201 C-terminal domain-like"/>
    <property type="match status" value="1"/>
</dbReference>
<proteinExistence type="predicted"/>
<dbReference type="InterPro" id="IPR028983">
    <property type="entry name" value="PA2201-like_C"/>
</dbReference>
<comment type="caution">
    <text evidence="3">The sequence shown here is derived from an EMBL/GenBank/DDBJ whole genome shotgun (WGS) entry which is preliminary data.</text>
</comment>